<dbReference type="PANTHER" id="PTHR38042:SF1">
    <property type="entry name" value="UROPORPHYRINOGEN-III SYNTHASE, CHLOROPLASTIC"/>
    <property type="match status" value="1"/>
</dbReference>
<evidence type="ECO:0000256" key="8">
    <source>
        <dbReference type="ARBA" id="ARBA00048617"/>
    </source>
</evidence>
<organism evidence="11 12">
    <name type="scientific">Ensifer oleiphilus</name>
    <dbReference type="NCBI Taxonomy" id="2742698"/>
    <lineage>
        <taxon>Bacteria</taxon>
        <taxon>Pseudomonadati</taxon>
        <taxon>Pseudomonadota</taxon>
        <taxon>Alphaproteobacteria</taxon>
        <taxon>Hyphomicrobiales</taxon>
        <taxon>Rhizobiaceae</taxon>
        <taxon>Sinorhizobium/Ensifer group</taxon>
        <taxon>Ensifer</taxon>
    </lineage>
</organism>
<proteinExistence type="inferred from homology"/>
<dbReference type="InterPro" id="IPR036108">
    <property type="entry name" value="4pyrrol_syn_uPrphyn_synt_sf"/>
</dbReference>
<comment type="function">
    <text evidence="6 9">Catalyzes cyclization of the linear tetrapyrrole, hydroxymethylbilane, to the macrocyclic uroporphyrinogen III.</text>
</comment>
<dbReference type="GO" id="GO:0004852">
    <property type="term" value="F:uroporphyrinogen-III synthase activity"/>
    <property type="evidence" value="ECO:0007669"/>
    <property type="project" value="UniProtKB-UniRule"/>
</dbReference>
<evidence type="ECO:0000256" key="3">
    <source>
        <dbReference type="ARBA" id="ARBA00013109"/>
    </source>
</evidence>
<dbReference type="RefSeq" id="WP_176354405.1">
    <property type="nucleotide sequence ID" value="NZ_JABWDU010000004.1"/>
</dbReference>
<keyword evidence="4 9" id="KW-0456">Lyase</keyword>
<evidence type="ECO:0000256" key="5">
    <source>
        <dbReference type="ARBA" id="ARBA00023244"/>
    </source>
</evidence>
<gene>
    <name evidence="11" type="ORF">HT585_18785</name>
</gene>
<evidence type="ECO:0000313" key="11">
    <source>
        <dbReference type="EMBL" id="NVD40922.1"/>
    </source>
</evidence>
<dbReference type="GO" id="GO:0006780">
    <property type="term" value="P:uroporphyrinogen III biosynthetic process"/>
    <property type="evidence" value="ECO:0007669"/>
    <property type="project" value="UniProtKB-UniRule"/>
</dbReference>
<dbReference type="PANTHER" id="PTHR38042">
    <property type="entry name" value="UROPORPHYRINOGEN-III SYNTHASE, CHLOROPLASTIC"/>
    <property type="match status" value="1"/>
</dbReference>
<evidence type="ECO:0000256" key="2">
    <source>
        <dbReference type="ARBA" id="ARBA00008133"/>
    </source>
</evidence>
<dbReference type="NCBIfam" id="NF006621">
    <property type="entry name" value="PRK09189.1"/>
    <property type="match status" value="1"/>
</dbReference>
<keyword evidence="12" id="KW-1185">Reference proteome</keyword>
<evidence type="ECO:0000256" key="6">
    <source>
        <dbReference type="ARBA" id="ARBA00037589"/>
    </source>
</evidence>
<dbReference type="CDD" id="cd06578">
    <property type="entry name" value="HemD"/>
    <property type="match status" value="1"/>
</dbReference>
<dbReference type="AlphaFoldDB" id="A0A7Y6UP71"/>
<comment type="caution">
    <text evidence="11">The sequence shown here is derived from an EMBL/GenBank/DDBJ whole genome shotgun (WGS) entry which is preliminary data.</text>
</comment>
<evidence type="ECO:0000256" key="9">
    <source>
        <dbReference type="RuleBase" id="RU366031"/>
    </source>
</evidence>
<dbReference type="EMBL" id="JABWDU010000004">
    <property type="protein sequence ID" value="NVD40922.1"/>
    <property type="molecule type" value="Genomic_DNA"/>
</dbReference>
<evidence type="ECO:0000313" key="12">
    <source>
        <dbReference type="Proteomes" id="UP000520198"/>
    </source>
</evidence>
<comment type="similarity">
    <text evidence="2 9">Belongs to the uroporphyrinogen-III synthase family.</text>
</comment>
<dbReference type="SUPFAM" id="SSF69618">
    <property type="entry name" value="HemD-like"/>
    <property type="match status" value="1"/>
</dbReference>
<reference evidence="11 12" key="1">
    <citation type="submission" date="2020-06" db="EMBL/GenBank/DDBJ databases">
        <authorList>
            <person name="Grouzdev D.S."/>
        </authorList>
    </citation>
    <scope>NUCLEOTIDE SEQUENCE [LARGE SCALE GENOMIC DNA]</scope>
    <source>
        <strain evidence="11 12">HO-A22</strain>
    </source>
</reference>
<name>A0A7Y6UP71_9HYPH</name>
<keyword evidence="5 9" id="KW-0627">Porphyrin biosynthesis</keyword>
<dbReference type="Gene3D" id="3.40.50.10090">
    <property type="match status" value="2"/>
</dbReference>
<dbReference type="InterPro" id="IPR003754">
    <property type="entry name" value="4pyrrol_synth_uPrphyn_synth"/>
</dbReference>
<accession>A0A7Y6UP71</accession>
<dbReference type="Proteomes" id="UP000520198">
    <property type="component" value="Unassembled WGS sequence"/>
</dbReference>
<dbReference type="Pfam" id="PF02602">
    <property type="entry name" value="HEM4"/>
    <property type="match status" value="1"/>
</dbReference>
<dbReference type="EC" id="4.2.1.75" evidence="3 9"/>
<comment type="pathway">
    <text evidence="1 9">Porphyrin-containing compound metabolism; protoporphyrin-IX biosynthesis; coproporphyrinogen-III from 5-aminolevulinate: step 3/4.</text>
</comment>
<protein>
    <recommendedName>
        <fullName evidence="7 9">Uroporphyrinogen-III synthase</fullName>
        <ecNumber evidence="3 9">4.2.1.75</ecNumber>
    </recommendedName>
</protein>
<feature type="domain" description="Tetrapyrrole biosynthesis uroporphyrinogen III synthase" evidence="10">
    <location>
        <begin position="14"/>
        <end position="235"/>
    </location>
</feature>
<evidence type="ECO:0000256" key="4">
    <source>
        <dbReference type="ARBA" id="ARBA00023239"/>
    </source>
</evidence>
<evidence type="ECO:0000256" key="7">
    <source>
        <dbReference type="ARBA" id="ARBA00040167"/>
    </source>
</evidence>
<dbReference type="InterPro" id="IPR039793">
    <property type="entry name" value="UROS/Hem4"/>
</dbReference>
<dbReference type="GO" id="GO:0006782">
    <property type="term" value="P:protoporphyrinogen IX biosynthetic process"/>
    <property type="evidence" value="ECO:0007669"/>
    <property type="project" value="UniProtKB-UniRule"/>
</dbReference>
<evidence type="ECO:0000259" key="10">
    <source>
        <dbReference type="Pfam" id="PF02602"/>
    </source>
</evidence>
<sequence length="238" mass="25501">MRLLVTRPQPAAETTARRLERMGHRSHLLPLAQAEHLPETARKALETPHAAIALTSAEAVRVLAELEADLTPYKNKAKPCFCVGEATARAARALGFTTVHTAGGNGKSLAELIAATPSRSERPLLYLAGSPRSKGFEATLRQLHIDHLTVECYRMQPIAHPPDALIRLLSAGPPDAVLLYSHDTARRFAALLVDAGLEAGAFSPRYLCLSDAVAAALPEGAPVEIAARPDEESLFSLL</sequence>
<evidence type="ECO:0000256" key="1">
    <source>
        <dbReference type="ARBA" id="ARBA00004772"/>
    </source>
</evidence>
<comment type="catalytic activity">
    <reaction evidence="8 9">
        <text>hydroxymethylbilane = uroporphyrinogen III + H2O</text>
        <dbReference type="Rhea" id="RHEA:18965"/>
        <dbReference type="ChEBI" id="CHEBI:15377"/>
        <dbReference type="ChEBI" id="CHEBI:57308"/>
        <dbReference type="ChEBI" id="CHEBI:57845"/>
        <dbReference type="EC" id="4.2.1.75"/>
    </reaction>
</comment>